<keyword evidence="1" id="KW-0812">Transmembrane</keyword>
<name>A0A498RE47_9FIRM</name>
<proteinExistence type="predicted"/>
<evidence type="ECO:0000313" key="2">
    <source>
        <dbReference type="EMBL" id="VBB09774.1"/>
    </source>
</evidence>
<reference evidence="2 3" key="1">
    <citation type="submission" date="2018-06" db="EMBL/GenBank/DDBJ databases">
        <authorList>
            <person name="Strepis N."/>
        </authorList>
    </citation>
    <scope>NUCLEOTIDE SEQUENCE [LARGE SCALE GENOMIC DNA]</scope>
    <source>
        <strain evidence="2">LUCI</strain>
    </source>
</reference>
<sequence length="102" mass="11611">METKKKVAWFDSFTRNMLIVMFVLLFFIYGSAYYMNLSGMKGEGTDGLVNDMASRTTQQEHHPFIELPGDSEVSAFSVANLFAGLIIGYNWRKLSEKAEQKD</sequence>
<protein>
    <submittedName>
        <fullName evidence="2">Uncharacterized protein</fullName>
    </submittedName>
</protein>
<feature type="transmembrane region" description="Helical" evidence="1">
    <location>
        <begin position="12"/>
        <end position="35"/>
    </location>
</feature>
<keyword evidence="1" id="KW-1133">Transmembrane helix</keyword>
<keyword evidence="3" id="KW-1185">Reference proteome</keyword>
<gene>
    <name evidence="2" type="ORF">LUCI_5072</name>
</gene>
<dbReference type="OrthoDB" id="1908389at2"/>
<dbReference type="EMBL" id="UPPP01000133">
    <property type="protein sequence ID" value="VBB09774.1"/>
    <property type="molecule type" value="Genomic_DNA"/>
</dbReference>
<keyword evidence="1" id="KW-0472">Membrane</keyword>
<accession>A0A498RE47</accession>
<evidence type="ECO:0000256" key="1">
    <source>
        <dbReference type="SAM" id="Phobius"/>
    </source>
</evidence>
<dbReference type="AlphaFoldDB" id="A0A498RE47"/>
<feature type="transmembrane region" description="Helical" evidence="1">
    <location>
        <begin position="73"/>
        <end position="91"/>
    </location>
</feature>
<evidence type="ECO:0000313" key="3">
    <source>
        <dbReference type="Proteomes" id="UP000277811"/>
    </source>
</evidence>
<organism evidence="2 3">
    <name type="scientific">Lucifera butyrica</name>
    <dbReference type="NCBI Taxonomy" id="1351585"/>
    <lineage>
        <taxon>Bacteria</taxon>
        <taxon>Bacillati</taxon>
        <taxon>Bacillota</taxon>
        <taxon>Negativicutes</taxon>
        <taxon>Veillonellales</taxon>
        <taxon>Veillonellaceae</taxon>
        <taxon>Lucifera</taxon>
    </lineage>
</organism>
<dbReference type="Proteomes" id="UP000277811">
    <property type="component" value="Unassembled WGS sequence"/>
</dbReference>